<evidence type="ECO:0000313" key="2">
    <source>
        <dbReference type="Proteomes" id="UP000507222"/>
    </source>
</evidence>
<gene>
    <name evidence="1" type="ORF">CURHAP_LOCUS8260</name>
</gene>
<organism evidence="1 2">
    <name type="scientific">Prunus armeniaca</name>
    <name type="common">Apricot</name>
    <name type="synonym">Armeniaca vulgaris</name>
    <dbReference type="NCBI Taxonomy" id="36596"/>
    <lineage>
        <taxon>Eukaryota</taxon>
        <taxon>Viridiplantae</taxon>
        <taxon>Streptophyta</taxon>
        <taxon>Embryophyta</taxon>
        <taxon>Tracheophyta</taxon>
        <taxon>Spermatophyta</taxon>
        <taxon>Magnoliopsida</taxon>
        <taxon>eudicotyledons</taxon>
        <taxon>Gunneridae</taxon>
        <taxon>Pentapetalae</taxon>
        <taxon>rosids</taxon>
        <taxon>fabids</taxon>
        <taxon>Rosales</taxon>
        <taxon>Rosaceae</taxon>
        <taxon>Amygdaloideae</taxon>
        <taxon>Amygdaleae</taxon>
        <taxon>Prunus</taxon>
    </lineage>
</organism>
<dbReference type="Proteomes" id="UP000507222">
    <property type="component" value="Unassembled WGS sequence"/>
</dbReference>
<dbReference type="AlphaFoldDB" id="A0A6J5TUE6"/>
<protein>
    <submittedName>
        <fullName evidence="1">Uncharacterized protein</fullName>
    </submittedName>
</protein>
<evidence type="ECO:0000313" key="1">
    <source>
        <dbReference type="EMBL" id="CAB4266028.1"/>
    </source>
</evidence>
<dbReference type="EMBL" id="CAEKDK010000001">
    <property type="protein sequence ID" value="CAB4266028.1"/>
    <property type="molecule type" value="Genomic_DNA"/>
</dbReference>
<sequence length="74" mass="8629">MPMIDLNEEEGGEGCEREEVKVARKKELKKKAIWDRPRCPSSRPSGPRTLWLKFTLHEFLGNEYCHKLSVDAEK</sequence>
<proteinExistence type="predicted"/>
<reference evidence="1 2" key="1">
    <citation type="submission" date="2020-05" db="EMBL/GenBank/DDBJ databases">
        <authorList>
            <person name="Campoy J."/>
            <person name="Schneeberger K."/>
            <person name="Spophaly S."/>
        </authorList>
    </citation>
    <scope>NUCLEOTIDE SEQUENCE [LARGE SCALE GENOMIC DNA]</scope>
    <source>
        <strain evidence="1">PruArmRojPasFocal</strain>
    </source>
</reference>
<name>A0A6J5TUE6_PRUAR</name>
<accession>A0A6J5TUE6</accession>